<dbReference type="RefSeq" id="WP_091542465.1">
    <property type="nucleotide sequence ID" value="NZ_FONY01000010.1"/>
</dbReference>
<dbReference type="InterPro" id="IPR015947">
    <property type="entry name" value="PUA-like_sf"/>
</dbReference>
<keyword evidence="7 10" id="KW-0949">S-adenosyl-L-methionine</keyword>
<comment type="function">
    <text evidence="8 10">Specifically methylates the N3 position of the uracil ring of uridine 1498 (m3U1498) in 16S rRNA. Acts on the fully assembled 30S ribosomal subunit.</text>
</comment>
<dbReference type="GO" id="GO:0070042">
    <property type="term" value="F:rRNA (uridine-N3-)-methyltransferase activity"/>
    <property type="evidence" value="ECO:0007669"/>
    <property type="project" value="TreeGrafter"/>
</dbReference>
<evidence type="ECO:0000256" key="6">
    <source>
        <dbReference type="ARBA" id="ARBA00022679"/>
    </source>
</evidence>
<dbReference type="STRING" id="1003.SAMN04488541_101044"/>
<organism evidence="13 14">
    <name type="scientific">Thermoflexibacter ruber</name>
    <dbReference type="NCBI Taxonomy" id="1003"/>
    <lineage>
        <taxon>Bacteria</taxon>
        <taxon>Pseudomonadati</taxon>
        <taxon>Bacteroidota</taxon>
        <taxon>Cytophagia</taxon>
        <taxon>Cytophagales</taxon>
        <taxon>Thermoflexibacteraceae</taxon>
        <taxon>Thermoflexibacter</taxon>
    </lineage>
</organism>
<evidence type="ECO:0000256" key="9">
    <source>
        <dbReference type="ARBA" id="ARBA00047944"/>
    </source>
</evidence>
<dbReference type="Pfam" id="PF20260">
    <property type="entry name" value="PUA_4"/>
    <property type="match status" value="1"/>
</dbReference>
<dbReference type="InterPro" id="IPR046887">
    <property type="entry name" value="RsmE_PUA-like"/>
</dbReference>
<evidence type="ECO:0000256" key="5">
    <source>
        <dbReference type="ARBA" id="ARBA00022603"/>
    </source>
</evidence>
<dbReference type="PIRSF" id="PIRSF015601">
    <property type="entry name" value="MTase_slr0722"/>
    <property type="match status" value="1"/>
</dbReference>
<dbReference type="PANTHER" id="PTHR30027">
    <property type="entry name" value="RIBOSOMAL RNA SMALL SUBUNIT METHYLTRANSFERASE E"/>
    <property type="match status" value="1"/>
</dbReference>
<keyword evidence="4 10" id="KW-0698">rRNA processing</keyword>
<dbReference type="SUPFAM" id="SSF75217">
    <property type="entry name" value="alpha/beta knot"/>
    <property type="match status" value="1"/>
</dbReference>
<dbReference type="NCBIfam" id="TIGR00046">
    <property type="entry name" value="RsmE family RNA methyltransferase"/>
    <property type="match status" value="1"/>
</dbReference>
<dbReference type="Pfam" id="PF04452">
    <property type="entry name" value="Methyltrans_RNA"/>
    <property type="match status" value="1"/>
</dbReference>
<dbReference type="EC" id="2.1.1.193" evidence="10"/>
<dbReference type="EMBL" id="FONY01000010">
    <property type="protein sequence ID" value="SFE92768.1"/>
    <property type="molecule type" value="Genomic_DNA"/>
</dbReference>
<sequence>MLLFFKENISPKGISYLDEDESKHCIKVLRLVKGDFLYLTNGKGALAKAQISQPNPKKCEIEIVDYQFTENNKSFYTHLATAPTKNAERIEWLVEKCVEMGIDEISFVMTKHTERSHFNTERIEKKAITALKQSLQTWLPKINPPMDFTKFIEQRTESQKFIAYVDNENTQTLFKAAKANQHYCILIGPEGDFSKEELQTALENGFQKVSLGQNRLRTETAGLVACCTLNMLNE</sequence>
<dbReference type="Proteomes" id="UP000199513">
    <property type="component" value="Unassembled WGS sequence"/>
</dbReference>
<comment type="subcellular location">
    <subcellularLocation>
        <location evidence="1 10">Cytoplasm</location>
    </subcellularLocation>
</comment>
<reference evidence="13 14" key="1">
    <citation type="submission" date="2016-10" db="EMBL/GenBank/DDBJ databases">
        <authorList>
            <person name="de Groot N.N."/>
        </authorList>
    </citation>
    <scope>NUCLEOTIDE SEQUENCE [LARGE SCALE GENOMIC DNA]</scope>
    <source>
        <strain>GEY</strain>
        <strain evidence="14">DSM 9560</strain>
    </source>
</reference>
<comment type="similarity">
    <text evidence="2 10">Belongs to the RNA methyltransferase RsmE family.</text>
</comment>
<name>A0A1I2EJW9_9BACT</name>
<dbReference type="CDD" id="cd18084">
    <property type="entry name" value="RsmE-like"/>
    <property type="match status" value="1"/>
</dbReference>
<dbReference type="PANTHER" id="PTHR30027:SF3">
    <property type="entry name" value="16S RRNA (URACIL(1498)-N(3))-METHYLTRANSFERASE"/>
    <property type="match status" value="1"/>
</dbReference>
<dbReference type="InterPro" id="IPR029026">
    <property type="entry name" value="tRNA_m1G_MTases_N"/>
</dbReference>
<keyword evidence="14" id="KW-1185">Reference proteome</keyword>
<protein>
    <recommendedName>
        <fullName evidence="10">Ribosomal RNA small subunit methyltransferase E</fullName>
        <ecNumber evidence="10">2.1.1.193</ecNumber>
    </recommendedName>
</protein>
<feature type="domain" description="Ribosomal RNA small subunit methyltransferase E methyltransferase" evidence="11">
    <location>
        <begin position="76"/>
        <end position="228"/>
    </location>
</feature>
<evidence type="ECO:0000256" key="4">
    <source>
        <dbReference type="ARBA" id="ARBA00022552"/>
    </source>
</evidence>
<proteinExistence type="inferred from homology"/>
<evidence type="ECO:0000256" key="1">
    <source>
        <dbReference type="ARBA" id="ARBA00004496"/>
    </source>
</evidence>
<evidence type="ECO:0000259" key="12">
    <source>
        <dbReference type="Pfam" id="PF20260"/>
    </source>
</evidence>
<gene>
    <name evidence="13" type="ORF">SAMN04488541_101044</name>
</gene>
<evidence type="ECO:0000313" key="13">
    <source>
        <dbReference type="EMBL" id="SFE92768.1"/>
    </source>
</evidence>
<dbReference type="GO" id="GO:0070475">
    <property type="term" value="P:rRNA base methylation"/>
    <property type="evidence" value="ECO:0007669"/>
    <property type="project" value="TreeGrafter"/>
</dbReference>
<evidence type="ECO:0000256" key="7">
    <source>
        <dbReference type="ARBA" id="ARBA00022691"/>
    </source>
</evidence>
<dbReference type="InterPro" id="IPR046886">
    <property type="entry name" value="RsmE_MTase_dom"/>
</dbReference>
<dbReference type="SUPFAM" id="SSF88697">
    <property type="entry name" value="PUA domain-like"/>
    <property type="match status" value="1"/>
</dbReference>
<accession>A0A1I2EJW9</accession>
<feature type="domain" description="Ribosomal RNA small subunit methyltransferase E PUA-like" evidence="12">
    <location>
        <begin position="17"/>
        <end position="63"/>
    </location>
</feature>
<dbReference type="Gene3D" id="2.40.240.20">
    <property type="entry name" value="Hypothetical PUA domain-like, domain 1"/>
    <property type="match status" value="1"/>
</dbReference>
<evidence type="ECO:0000256" key="2">
    <source>
        <dbReference type="ARBA" id="ARBA00005528"/>
    </source>
</evidence>
<dbReference type="OrthoDB" id="9815641at2"/>
<evidence type="ECO:0000256" key="10">
    <source>
        <dbReference type="PIRNR" id="PIRNR015601"/>
    </source>
</evidence>
<dbReference type="Gene3D" id="3.40.1280.10">
    <property type="match status" value="1"/>
</dbReference>
<evidence type="ECO:0000256" key="3">
    <source>
        <dbReference type="ARBA" id="ARBA00022490"/>
    </source>
</evidence>
<evidence type="ECO:0000256" key="8">
    <source>
        <dbReference type="ARBA" id="ARBA00025699"/>
    </source>
</evidence>
<keyword evidence="5 10" id="KW-0489">Methyltransferase</keyword>
<keyword evidence="6 10" id="KW-0808">Transferase</keyword>
<dbReference type="NCBIfam" id="NF008702">
    <property type="entry name" value="PRK11713.6-1"/>
    <property type="match status" value="1"/>
</dbReference>
<dbReference type="AlphaFoldDB" id="A0A1I2EJW9"/>
<evidence type="ECO:0000259" key="11">
    <source>
        <dbReference type="Pfam" id="PF04452"/>
    </source>
</evidence>
<comment type="catalytic activity">
    <reaction evidence="9 10">
        <text>uridine(1498) in 16S rRNA + S-adenosyl-L-methionine = N(3)-methyluridine(1498) in 16S rRNA + S-adenosyl-L-homocysteine + H(+)</text>
        <dbReference type="Rhea" id="RHEA:42920"/>
        <dbReference type="Rhea" id="RHEA-COMP:10283"/>
        <dbReference type="Rhea" id="RHEA-COMP:10284"/>
        <dbReference type="ChEBI" id="CHEBI:15378"/>
        <dbReference type="ChEBI" id="CHEBI:57856"/>
        <dbReference type="ChEBI" id="CHEBI:59789"/>
        <dbReference type="ChEBI" id="CHEBI:65315"/>
        <dbReference type="ChEBI" id="CHEBI:74502"/>
        <dbReference type="EC" id="2.1.1.193"/>
    </reaction>
</comment>
<dbReference type="InterPro" id="IPR006700">
    <property type="entry name" value="RsmE"/>
</dbReference>
<dbReference type="InterPro" id="IPR029028">
    <property type="entry name" value="Alpha/beta_knot_MTases"/>
</dbReference>
<evidence type="ECO:0000313" key="14">
    <source>
        <dbReference type="Proteomes" id="UP000199513"/>
    </source>
</evidence>
<keyword evidence="3 10" id="KW-0963">Cytoplasm</keyword>
<dbReference type="GO" id="GO:0005737">
    <property type="term" value="C:cytoplasm"/>
    <property type="evidence" value="ECO:0007669"/>
    <property type="project" value="UniProtKB-SubCell"/>
</dbReference>